<organism evidence="10 11">
    <name type="scientific">Candidatus Falkowbacteria bacterium CG11_big_fil_rev_8_21_14_0_20_39_10</name>
    <dbReference type="NCBI Taxonomy" id="1974570"/>
    <lineage>
        <taxon>Bacteria</taxon>
        <taxon>Candidatus Falkowiibacteriota</taxon>
    </lineage>
</organism>
<dbReference type="InterPro" id="IPR013785">
    <property type="entry name" value="Aldolase_TIM"/>
</dbReference>
<comment type="subunit">
    <text evidence="2 8">Tetramer of two alpha and two beta chains.</text>
</comment>
<evidence type="ECO:0000256" key="8">
    <source>
        <dbReference type="HAMAP-Rule" id="MF_00131"/>
    </source>
</evidence>
<proteinExistence type="inferred from homology"/>
<keyword evidence="3 8" id="KW-0028">Amino-acid biosynthesis</keyword>
<dbReference type="Pfam" id="PF00290">
    <property type="entry name" value="Trp_syntA"/>
    <property type="match status" value="1"/>
</dbReference>
<dbReference type="EMBL" id="PCWW01000042">
    <property type="protein sequence ID" value="PIR13355.1"/>
    <property type="molecule type" value="Genomic_DNA"/>
</dbReference>
<gene>
    <name evidence="8" type="primary">trpA</name>
    <name evidence="10" type="ORF">COV49_02590</name>
</gene>
<keyword evidence="4 8" id="KW-0822">Tryptophan biosynthesis</keyword>
<comment type="similarity">
    <text evidence="8 9">Belongs to the TrpA family.</text>
</comment>
<evidence type="ECO:0000256" key="3">
    <source>
        <dbReference type="ARBA" id="ARBA00022605"/>
    </source>
</evidence>
<accession>A0A2M6K8Y4</accession>
<comment type="caution">
    <text evidence="10">The sequence shown here is derived from an EMBL/GenBank/DDBJ whole genome shotgun (WGS) entry which is preliminary data.</text>
</comment>
<dbReference type="Gene3D" id="3.20.20.70">
    <property type="entry name" value="Aldolase class I"/>
    <property type="match status" value="1"/>
</dbReference>
<dbReference type="SUPFAM" id="SSF51366">
    <property type="entry name" value="Ribulose-phoshate binding barrel"/>
    <property type="match status" value="1"/>
</dbReference>
<dbReference type="NCBIfam" id="TIGR00262">
    <property type="entry name" value="trpA"/>
    <property type="match status" value="1"/>
</dbReference>
<evidence type="ECO:0000313" key="11">
    <source>
        <dbReference type="Proteomes" id="UP000230869"/>
    </source>
</evidence>
<comment type="catalytic activity">
    <reaction evidence="7 8">
        <text>(1S,2R)-1-C-(indol-3-yl)glycerol 3-phosphate + L-serine = D-glyceraldehyde 3-phosphate + L-tryptophan + H2O</text>
        <dbReference type="Rhea" id="RHEA:10532"/>
        <dbReference type="ChEBI" id="CHEBI:15377"/>
        <dbReference type="ChEBI" id="CHEBI:33384"/>
        <dbReference type="ChEBI" id="CHEBI:57912"/>
        <dbReference type="ChEBI" id="CHEBI:58866"/>
        <dbReference type="ChEBI" id="CHEBI:59776"/>
        <dbReference type="EC" id="4.2.1.20"/>
    </reaction>
</comment>
<name>A0A2M6K8Y4_9BACT</name>
<keyword evidence="5 8" id="KW-0057">Aromatic amino acid biosynthesis</keyword>
<dbReference type="PANTHER" id="PTHR43406">
    <property type="entry name" value="TRYPTOPHAN SYNTHASE, ALPHA CHAIN"/>
    <property type="match status" value="1"/>
</dbReference>
<dbReference type="GO" id="GO:0004834">
    <property type="term" value="F:tryptophan synthase activity"/>
    <property type="evidence" value="ECO:0007669"/>
    <property type="project" value="UniProtKB-UniRule"/>
</dbReference>
<dbReference type="Proteomes" id="UP000230869">
    <property type="component" value="Unassembled WGS sequence"/>
</dbReference>
<comment type="pathway">
    <text evidence="1 8">Amino-acid biosynthesis; L-tryptophan biosynthesis; L-tryptophan from chorismate: step 5/5.</text>
</comment>
<dbReference type="HAMAP" id="MF_00131">
    <property type="entry name" value="Trp_synth_alpha"/>
    <property type="match status" value="1"/>
</dbReference>
<dbReference type="EC" id="4.2.1.20" evidence="8"/>
<evidence type="ECO:0000256" key="2">
    <source>
        <dbReference type="ARBA" id="ARBA00011270"/>
    </source>
</evidence>
<dbReference type="AlphaFoldDB" id="A0A2M6K8Y4"/>
<dbReference type="PANTHER" id="PTHR43406:SF1">
    <property type="entry name" value="TRYPTOPHAN SYNTHASE ALPHA CHAIN, CHLOROPLASTIC"/>
    <property type="match status" value="1"/>
</dbReference>
<evidence type="ECO:0000256" key="4">
    <source>
        <dbReference type="ARBA" id="ARBA00022822"/>
    </source>
</evidence>
<dbReference type="GO" id="GO:0005829">
    <property type="term" value="C:cytosol"/>
    <property type="evidence" value="ECO:0007669"/>
    <property type="project" value="TreeGrafter"/>
</dbReference>
<dbReference type="UniPathway" id="UPA00035">
    <property type="reaction ID" value="UER00044"/>
</dbReference>
<comment type="function">
    <text evidence="8">The alpha subunit is responsible for the aldol cleavage of indoleglycerol phosphate to indole and glyceraldehyde 3-phosphate.</text>
</comment>
<evidence type="ECO:0000256" key="6">
    <source>
        <dbReference type="ARBA" id="ARBA00023239"/>
    </source>
</evidence>
<dbReference type="InterPro" id="IPR018204">
    <property type="entry name" value="Trp_synthase_alpha_AS"/>
</dbReference>
<evidence type="ECO:0000256" key="5">
    <source>
        <dbReference type="ARBA" id="ARBA00023141"/>
    </source>
</evidence>
<evidence type="ECO:0000256" key="7">
    <source>
        <dbReference type="ARBA" id="ARBA00049047"/>
    </source>
</evidence>
<dbReference type="CDD" id="cd04724">
    <property type="entry name" value="Tryptophan_synthase_alpha"/>
    <property type="match status" value="1"/>
</dbReference>
<evidence type="ECO:0000256" key="9">
    <source>
        <dbReference type="RuleBase" id="RU003662"/>
    </source>
</evidence>
<evidence type="ECO:0000256" key="1">
    <source>
        <dbReference type="ARBA" id="ARBA00004733"/>
    </source>
</evidence>
<sequence length="266" mass="29839">MLQIQKQLNKIKQENRLGIMTHIVVGCPSLEENKKIIQLMADIGVDFIELQIPFSDPMADGPTIMKANKQALDNKTRVIDAFNLMKEMSSQVNIPLLFMGYFNTVLNYGTKRFCQEAARLGCSGLIFPDIPLEEESEEHFLEYTKKYNLSNIRVLSPASTIDRIKKNAKVANGFLYFVGRKGTTGAKTRLDKTLNINLRKIKKHIKIPIAVGFGISEVAHIKALVGKAEIAVIGSAVIDRYKKAKIGEELKEIKKFMKPLVDSARS</sequence>
<protein>
    <recommendedName>
        <fullName evidence="8">Tryptophan synthase alpha chain</fullName>
        <ecNumber evidence="8">4.2.1.20</ecNumber>
    </recommendedName>
</protein>
<feature type="active site" description="Proton acceptor" evidence="8">
    <location>
        <position position="49"/>
    </location>
</feature>
<reference evidence="10 11" key="1">
    <citation type="submission" date="2017-09" db="EMBL/GenBank/DDBJ databases">
        <title>Depth-based differentiation of microbial function through sediment-hosted aquifers and enrichment of novel symbionts in the deep terrestrial subsurface.</title>
        <authorList>
            <person name="Probst A.J."/>
            <person name="Ladd B."/>
            <person name="Jarett J.K."/>
            <person name="Geller-Mcgrath D.E."/>
            <person name="Sieber C.M."/>
            <person name="Emerson J.B."/>
            <person name="Anantharaman K."/>
            <person name="Thomas B.C."/>
            <person name="Malmstrom R."/>
            <person name="Stieglmeier M."/>
            <person name="Klingl A."/>
            <person name="Woyke T."/>
            <person name="Ryan C.M."/>
            <person name="Banfield J.F."/>
        </authorList>
    </citation>
    <scope>NUCLEOTIDE SEQUENCE [LARGE SCALE GENOMIC DNA]</scope>
    <source>
        <strain evidence="10">CG11_big_fil_rev_8_21_14_0_20_39_10</strain>
    </source>
</reference>
<dbReference type="InterPro" id="IPR002028">
    <property type="entry name" value="Trp_synthase_suA"/>
</dbReference>
<evidence type="ECO:0000313" key="10">
    <source>
        <dbReference type="EMBL" id="PIR13355.1"/>
    </source>
</evidence>
<feature type="active site" description="Proton acceptor" evidence="8">
    <location>
        <position position="60"/>
    </location>
</feature>
<keyword evidence="6 8" id="KW-0456">Lyase</keyword>
<dbReference type="PROSITE" id="PS51257">
    <property type="entry name" value="PROKAR_LIPOPROTEIN"/>
    <property type="match status" value="1"/>
</dbReference>
<dbReference type="PROSITE" id="PS00167">
    <property type="entry name" value="TRP_SYNTHASE_ALPHA"/>
    <property type="match status" value="1"/>
</dbReference>
<dbReference type="InterPro" id="IPR011060">
    <property type="entry name" value="RibuloseP-bd_barrel"/>
</dbReference>